<dbReference type="Proteomes" id="UP000249057">
    <property type="component" value="Unassembled WGS sequence"/>
</dbReference>
<reference evidence="1" key="1">
    <citation type="submission" date="2018-02" db="EMBL/GenBank/DDBJ databases">
        <title>The genomes of Aspergillus section Nigri reveals drivers in fungal speciation.</title>
        <authorList>
            <consortium name="DOE Joint Genome Institute"/>
            <person name="Vesth T.C."/>
            <person name="Nybo J."/>
            <person name="Theobald S."/>
            <person name="Brandl J."/>
            <person name="Frisvad J.C."/>
            <person name="Nielsen K.F."/>
            <person name="Lyhne E.K."/>
            <person name="Kogle M.E."/>
            <person name="Kuo A."/>
            <person name="Riley R."/>
            <person name="Clum A."/>
            <person name="Nolan M."/>
            <person name="Lipzen A."/>
            <person name="Salamov A."/>
            <person name="Henrissat B."/>
            <person name="Wiebenga A."/>
            <person name="De vries R.P."/>
            <person name="Grigoriev I.V."/>
            <person name="Mortensen U.H."/>
            <person name="Andersen M.R."/>
            <person name="Baker S.E."/>
        </authorList>
    </citation>
    <scope>NUCLEOTIDE SEQUENCE</scope>
    <source>
        <strain evidence="1">CBS 621.78</strain>
    </source>
</reference>
<proteinExistence type="predicted"/>
<accession>A0ACD1GHI0</accession>
<evidence type="ECO:0000313" key="1">
    <source>
        <dbReference type="EMBL" id="RAH48559.1"/>
    </source>
</evidence>
<keyword evidence="2" id="KW-1185">Reference proteome</keyword>
<gene>
    <name evidence="1" type="ORF">BO95DRAFT_429470</name>
</gene>
<sequence>MAALTLELRSGDEESIECWDDDEDLQCYEGFQLRAASSATSVTNSSAHHSAHRDSISSRRSARSDLESNGGGDEDWQVQLLDNDEVITEEAIASAKNAGIPLPINVPKSALVGGTIKRLGRRKTNTNTVDDWADDVDFPGPDGILQLRGPLDTSFPEALRQVSSAAVSPIKTSALATWDNDISTRLQPALSIPAIPRMDDVTDDAHDVPTIKVARPRSPGRPSLFNNFMLHKDYCSGDDFEQDFELPNGDLPLRLTPRKASAGPLSPSTEEIELDWSEGSIGVRFGGITSEHRSNPSIMSVVSPSASSCLTAESEDDGLDGLVIPEEPLDLESYFKKRGGPVDQDLACAKPPCVSQASNKSDDFFSGLEIEDRLFDPQRLSINPNIKCKPENSRSPVRHSTTTLTFTNMTTPPKSRIPRLSGPDRPHSTHLETVSESGAPLSQFRELQTLVGNHSAQYSVSSLPSVQQSSTSHRRHTSRMNKEPFASDGVPFGRYLASKRSMPTMRDAQHSATSPLGQCLSTYSDVSSSLSKSMHRPKTPVDRLGHDVKQLMRKAQVPFIPAGASEKQSHHASLKNHRQNRRNNLDSSNDSFFTSYAARSSRNRHDMFSGSHSESSPEALTTVTKRTLTRPTRRRNFGDGSELALFDDLPTSTSAESKFVKHPSGRGVPRSFRNKLGRNPTVSPKAEAISRSTFSNLGVSVNFDNTPRFARDTNASRNAREQRIASLSSNSRLRESHPLPPLGSNARTSNISRMPSSSVASRGKKGKATALHVSRPHLIKPLGTGVQEAKSINGMRYNPKSFSWEGNESSVRAFETSAPKSPKPTPALITNIGAMQNVQVVGGMVFDPRRMCWLKLALSQPGQDGLVAVQDEDDVFAGLDDLKESSGMVGGRSSTNHEDLCLAASGDDRSYGDSSDEWPMTEEFDVGPEFIRRQRAEEEKWRRKVEKWTSLDCAKLGDGWRWAIRDLIDEYCTYIHLAKQTSIIHTKSDESETFRTHEVGHTMLRQVGYISMGLSVVREYHLDLTPGDLGGREAAARGPMARSYCFLRSRMFAYMRQGSEPRSRVNMSRANKPGCLLSNAV</sequence>
<dbReference type="EMBL" id="KZ825323">
    <property type="protein sequence ID" value="RAH48559.1"/>
    <property type="molecule type" value="Genomic_DNA"/>
</dbReference>
<evidence type="ECO:0000313" key="2">
    <source>
        <dbReference type="Proteomes" id="UP000249057"/>
    </source>
</evidence>
<name>A0ACD1GHI0_9EURO</name>
<organism evidence="1 2">
    <name type="scientific">Aspergillus brunneoviolaceus CBS 621.78</name>
    <dbReference type="NCBI Taxonomy" id="1450534"/>
    <lineage>
        <taxon>Eukaryota</taxon>
        <taxon>Fungi</taxon>
        <taxon>Dikarya</taxon>
        <taxon>Ascomycota</taxon>
        <taxon>Pezizomycotina</taxon>
        <taxon>Eurotiomycetes</taxon>
        <taxon>Eurotiomycetidae</taxon>
        <taxon>Eurotiales</taxon>
        <taxon>Aspergillaceae</taxon>
        <taxon>Aspergillus</taxon>
        <taxon>Aspergillus subgen. Circumdati</taxon>
    </lineage>
</organism>
<protein>
    <submittedName>
        <fullName evidence="1">Uncharacterized protein</fullName>
    </submittedName>
</protein>